<proteinExistence type="predicted"/>
<evidence type="ECO:0000313" key="3">
    <source>
        <dbReference type="Proteomes" id="UP001642484"/>
    </source>
</evidence>
<sequence>MPVIRAAEPAAAASVPTAKSAPAAGPAASPAFRTVETIASITRPSLLAVNVSGRLLFKSGVSQSYPAMVLRIGDGTGSVAIKASAEGGWSEINVDDCVEVRGVKVKPAYAGPGIELHYDVEATGVKRRRSAQASQSSVHKLEGEHDWPLAELVTTPPPEVEELTEMPILWTAAVVVAEAGALEEGLEGEKDRREILTAEGLVLRLWESHAHMALQAGDRLAIKEVTCKVFRGKPTYDVWAAAMILPIPEQAS</sequence>
<gene>
    <name evidence="1" type="ORF">CCMP2556_LOCUS9429</name>
    <name evidence="2" type="ORF">CCMP2556_LOCUS9467</name>
</gene>
<dbReference type="EMBL" id="CAXAMN010004413">
    <property type="protein sequence ID" value="CAK9008970.1"/>
    <property type="molecule type" value="Genomic_DNA"/>
</dbReference>
<accession>A0ABP0J3M2</accession>
<keyword evidence="3" id="KW-1185">Reference proteome</keyword>
<protein>
    <recommendedName>
        <fullName evidence="4">Altered inheritance of mitochondria protein 24, mitochondrial</fullName>
    </recommendedName>
</protein>
<dbReference type="Proteomes" id="UP001642484">
    <property type="component" value="Unassembled WGS sequence"/>
</dbReference>
<organism evidence="2 3">
    <name type="scientific">Durusdinium trenchii</name>
    <dbReference type="NCBI Taxonomy" id="1381693"/>
    <lineage>
        <taxon>Eukaryota</taxon>
        <taxon>Sar</taxon>
        <taxon>Alveolata</taxon>
        <taxon>Dinophyceae</taxon>
        <taxon>Suessiales</taxon>
        <taxon>Symbiodiniaceae</taxon>
        <taxon>Durusdinium</taxon>
    </lineage>
</organism>
<evidence type="ECO:0008006" key="4">
    <source>
        <dbReference type="Google" id="ProtNLM"/>
    </source>
</evidence>
<name>A0ABP0J3M2_9DINO</name>
<evidence type="ECO:0000313" key="2">
    <source>
        <dbReference type="EMBL" id="CAK9008970.1"/>
    </source>
</evidence>
<comment type="caution">
    <text evidence="2">The sequence shown here is derived from an EMBL/GenBank/DDBJ whole genome shotgun (WGS) entry which is preliminary data.</text>
</comment>
<dbReference type="EMBL" id="CAXAMN010004391">
    <property type="protein sequence ID" value="CAK9008904.1"/>
    <property type="molecule type" value="Genomic_DNA"/>
</dbReference>
<evidence type="ECO:0000313" key="1">
    <source>
        <dbReference type="EMBL" id="CAK9008904.1"/>
    </source>
</evidence>
<reference evidence="2 3" key="1">
    <citation type="submission" date="2024-02" db="EMBL/GenBank/DDBJ databases">
        <authorList>
            <person name="Chen Y."/>
            <person name="Shah S."/>
            <person name="Dougan E. K."/>
            <person name="Thang M."/>
            <person name="Chan C."/>
        </authorList>
    </citation>
    <scope>NUCLEOTIDE SEQUENCE [LARGE SCALE GENOMIC DNA]</scope>
</reference>